<proteinExistence type="predicted"/>
<gene>
    <name evidence="2" type="ORF">VQ02_27615</name>
</gene>
<organism evidence="2 3">
    <name type="scientific">Methylobacterium variabile</name>
    <dbReference type="NCBI Taxonomy" id="298794"/>
    <lineage>
        <taxon>Bacteria</taxon>
        <taxon>Pseudomonadati</taxon>
        <taxon>Pseudomonadota</taxon>
        <taxon>Alphaproteobacteria</taxon>
        <taxon>Hyphomicrobiales</taxon>
        <taxon>Methylobacteriaceae</taxon>
        <taxon>Methylobacterium</taxon>
    </lineage>
</organism>
<evidence type="ECO:0000313" key="3">
    <source>
        <dbReference type="Proteomes" id="UP000035955"/>
    </source>
</evidence>
<dbReference type="OrthoDB" id="8002603at2"/>
<evidence type="ECO:0000313" key="2">
    <source>
        <dbReference type="EMBL" id="KMO30728.1"/>
    </source>
</evidence>
<comment type="caution">
    <text evidence="2">The sequence shown here is derived from an EMBL/GenBank/DDBJ whole genome shotgun (WGS) entry which is preliminary data.</text>
</comment>
<dbReference type="RefSeq" id="WP_048447439.1">
    <property type="nucleotide sequence ID" value="NZ_LABY01000218.1"/>
</dbReference>
<protein>
    <submittedName>
        <fullName evidence="2">Uncharacterized protein</fullName>
    </submittedName>
</protein>
<keyword evidence="3" id="KW-1185">Reference proteome</keyword>
<dbReference type="AlphaFoldDB" id="A0A0J6SBK3"/>
<evidence type="ECO:0000256" key="1">
    <source>
        <dbReference type="SAM" id="MobiDB-lite"/>
    </source>
</evidence>
<dbReference type="Proteomes" id="UP000035955">
    <property type="component" value="Unassembled WGS sequence"/>
</dbReference>
<accession>A0A0J6SBK3</accession>
<dbReference type="PATRIC" id="fig|298794.3.peg.3386"/>
<reference evidence="2 3" key="1">
    <citation type="submission" date="2015-03" db="EMBL/GenBank/DDBJ databases">
        <title>Genome sequencing of Methylobacterium variabile DSM 16961.</title>
        <authorList>
            <person name="Chaudhry V."/>
            <person name="Patil P.B."/>
        </authorList>
    </citation>
    <scope>NUCLEOTIDE SEQUENCE [LARGE SCALE GENOMIC DNA]</scope>
    <source>
        <strain evidence="2 3">DSM 16961</strain>
    </source>
</reference>
<name>A0A0J6SBK3_9HYPH</name>
<sequence>MIASQTASDPHVACRHRLLTAYAWFVASRPIEGSSNPTSSAPKAARAVNRAKRHEVSRVLALPAPTTLDGLRVFGLALALSLEGTSVEGDTDVAAARAILSATQESLPPGFIGFGDEPDYDDRDRAAWTGSGSLPAWARDGKAAPEDADFQVEARA</sequence>
<feature type="region of interest" description="Disordered" evidence="1">
    <location>
        <begin position="110"/>
        <end position="156"/>
    </location>
</feature>
<dbReference type="EMBL" id="LABY01000218">
    <property type="protein sequence ID" value="KMO30728.1"/>
    <property type="molecule type" value="Genomic_DNA"/>
</dbReference>